<keyword evidence="12" id="KW-0342">GTP-binding</keyword>
<keyword evidence="7" id="KW-0677">Repeat</keyword>
<dbReference type="FunFam" id="3.40.50.300:FF:000536">
    <property type="entry name" value="GTPase IMAP family member 8"/>
    <property type="match status" value="1"/>
</dbReference>
<proteinExistence type="inferred from homology"/>
<dbReference type="PANTHER" id="PTHR10903">
    <property type="entry name" value="GTPASE, IMAP FAMILY MEMBER-RELATED"/>
    <property type="match status" value="1"/>
</dbReference>
<keyword evidence="19" id="KW-1185">Reference proteome</keyword>
<dbReference type="CDD" id="cd01852">
    <property type="entry name" value="AIG1"/>
    <property type="match status" value="1"/>
</dbReference>
<evidence type="ECO:0000313" key="19">
    <source>
        <dbReference type="Proteomes" id="UP001529510"/>
    </source>
</evidence>
<dbReference type="SUPFAM" id="SSF52540">
    <property type="entry name" value="P-loop containing nucleoside triphosphate hydrolases"/>
    <property type="match status" value="2"/>
</dbReference>
<dbReference type="PANTHER" id="PTHR10903:SF188">
    <property type="entry name" value="GTPASE IMAP FAMILY MEMBER 2-LIKE-RELATED"/>
    <property type="match status" value="1"/>
</dbReference>
<keyword evidence="6" id="KW-0963">Cytoplasm</keyword>
<evidence type="ECO:0000256" key="10">
    <source>
        <dbReference type="ARBA" id="ARBA00023034"/>
    </source>
</evidence>
<evidence type="ECO:0000259" key="17">
    <source>
        <dbReference type="PROSITE" id="PS51720"/>
    </source>
</evidence>
<accession>A0ABD0RV32</accession>
<evidence type="ECO:0000256" key="2">
    <source>
        <dbReference type="ARBA" id="ARBA00004240"/>
    </source>
</evidence>
<comment type="function">
    <text evidence="13">Exerts an anti-apoptotic effect in the immune system and is involved in responses to infections.</text>
</comment>
<evidence type="ECO:0000256" key="12">
    <source>
        <dbReference type="ARBA" id="ARBA00023134"/>
    </source>
</evidence>
<evidence type="ECO:0000256" key="1">
    <source>
        <dbReference type="ARBA" id="ARBA00004173"/>
    </source>
</evidence>
<keyword evidence="16" id="KW-0175">Coiled coil</keyword>
<comment type="subcellular location">
    <subcellularLocation>
        <location evidence="3">Cytoplasm</location>
        <location evidence="3">Cytosol</location>
    </subcellularLocation>
    <subcellularLocation>
        <location evidence="2">Endoplasmic reticulum</location>
    </subcellularLocation>
    <subcellularLocation>
        <location evidence="4">Golgi apparatus</location>
    </subcellularLocation>
    <subcellularLocation>
        <location evidence="1">Mitochondrion</location>
    </subcellularLocation>
</comment>
<dbReference type="FunFam" id="3.40.50.300:FF:000366">
    <property type="entry name" value="GTPase, IMAP family member 2"/>
    <property type="match status" value="1"/>
</dbReference>
<evidence type="ECO:0000256" key="13">
    <source>
        <dbReference type="ARBA" id="ARBA00056809"/>
    </source>
</evidence>
<dbReference type="GO" id="GO:0005829">
    <property type="term" value="C:cytosol"/>
    <property type="evidence" value="ECO:0007669"/>
    <property type="project" value="UniProtKB-SubCell"/>
</dbReference>
<evidence type="ECO:0000256" key="11">
    <source>
        <dbReference type="ARBA" id="ARBA00023128"/>
    </source>
</evidence>
<dbReference type="GO" id="GO:0005783">
    <property type="term" value="C:endoplasmic reticulum"/>
    <property type="evidence" value="ECO:0007669"/>
    <property type="project" value="UniProtKB-SubCell"/>
</dbReference>
<dbReference type="InterPro" id="IPR045058">
    <property type="entry name" value="GIMA/IAN/Toc"/>
</dbReference>
<keyword evidence="8" id="KW-0547">Nucleotide-binding</keyword>
<dbReference type="Gene3D" id="3.40.50.300">
    <property type="entry name" value="P-loop containing nucleotide triphosphate hydrolases"/>
    <property type="match status" value="2"/>
</dbReference>
<name>A0ABD0RV32_CIRMR</name>
<evidence type="ECO:0000256" key="14">
    <source>
        <dbReference type="ARBA" id="ARBA00073539"/>
    </source>
</evidence>
<dbReference type="GO" id="GO:0005525">
    <property type="term" value="F:GTP binding"/>
    <property type="evidence" value="ECO:0007669"/>
    <property type="project" value="UniProtKB-KW"/>
</dbReference>
<dbReference type="GO" id="GO:0005794">
    <property type="term" value="C:Golgi apparatus"/>
    <property type="evidence" value="ECO:0007669"/>
    <property type="project" value="UniProtKB-SubCell"/>
</dbReference>
<evidence type="ECO:0000313" key="18">
    <source>
        <dbReference type="EMBL" id="KAL0202397.1"/>
    </source>
</evidence>
<evidence type="ECO:0000256" key="9">
    <source>
        <dbReference type="ARBA" id="ARBA00022824"/>
    </source>
</evidence>
<evidence type="ECO:0000256" key="4">
    <source>
        <dbReference type="ARBA" id="ARBA00004555"/>
    </source>
</evidence>
<dbReference type="InterPro" id="IPR006703">
    <property type="entry name" value="G_AIG1"/>
</dbReference>
<feature type="domain" description="AIG1-type G" evidence="17">
    <location>
        <begin position="207"/>
        <end position="406"/>
    </location>
</feature>
<evidence type="ECO:0000256" key="8">
    <source>
        <dbReference type="ARBA" id="ARBA00022741"/>
    </source>
</evidence>
<gene>
    <name evidence="18" type="ORF">M9458_000415</name>
</gene>
<sequence length="533" mass="59711">MIYLTAGDLQDLRIVLLGVSGAGKSAIGNAILGREAFEESRTRESEKQRGRVEDRNISIIDTPGFFNTQLTNEEKNNEIMKSMYLCFPGPHVFLLIINLETFREEQRNIVEQIQENYGEEALKFTMMLFIGREKITNRKWKLLIESFRFQDLVSHCRGQYHTINSKSDIIPSHITKLLERIDEIIKRNDGQHYDIHIYLRPNQHPTQAETRIVMVGKTGAGKSATGNTILGQKVFKEELCSESVTKICQQHQQRVKGRFISVIDTPGLFDTKISKEQLKNELQRCVEMSVPGPHVFLLVTRLDVRFTDEEKNTVKWIQENFGEDAACYTILLFTRGDQLKTSIEDFLTKNELFRELVEQCKGGYHVFNNTKEDSRSQVTKLLQKIDRMVEENGGGHYTNQMYEEAQRKIEEEEKRRREEEERMKFEEEKKIREEERSRLLNKGKDAVLLGTGMVMGAGAAVAVSGGTLGPALISGAAVAGGAALTSAAKGAMLSEALMAGAVAAGNAAVKSVTSGASLPAALMGGMSKKSSFS</sequence>
<keyword evidence="10" id="KW-0333">Golgi apparatus</keyword>
<comment type="similarity">
    <text evidence="5">Belongs to the TRAFAC class TrmE-Era-EngA-EngB-Septin-like GTPase superfamily. AIG1/Toc34/Toc159-like paraseptin GTPase family. IAN subfamily.</text>
</comment>
<evidence type="ECO:0000256" key="15">
    <source>
        <dbReference type="ARBA" id="ARBA00077278"/>
    </source>
</evidence>
<evidence type="ECO:0000256" key="5">
    <source>
        <dbReference type="ARBA" id="ARBA00008535"/>
    </source>
</evidence>
<organism evidence="18 19">
    <name type="scientific">Cirrhinus mrigala</name>
    <name type="common">Mrigala</name>
    <dbReference type="NCBI Taxonomy" id="683832"/>
    <lineage>
        <taxon>Eukaryota</taxon>
        <taxon>Metazoa</taxon>
        <taxon>Chordata</taxon>
        <taxon>Craniata</taxon>
        <taxon>Vertebrata</taxon>
        <taxon>Euteleostomi</taxon>
        <taxon>Actinopterygii</taxon>
        <taxon>Neopterygii</taxon>
        <taxon>Teleostei</taxon>
        <taxon>Ostariophysi</taxon>
        <taxon>Cypriniformes</taxon>
        <taxon>Cyprinidae</taxon>
        <taxon>Labeoninae</taxon>
        <taxon>Labeonini</taxon>
        <taxon>Cirrhinus</taxon>
    </lineage>
</organism>
<evidence type="ECO:0000256" key="7">
    <source>
        <dbReference type="ARBA" id="ARBA00022737"/>
    </source>
</evidence>
<dbReference type="PROSITE" id="PS51720">
    <property type="entry name" value="G_AIG1"/>
    <property type="match status" value="2"/>
</dbReference>
<dbReference type="InterPro" id="IPR027417">
    <property type="entry name" value="P-loop_NTPase"/>
</dbReference>
<evidence type="ECO:0000256" key="3">
    <source>
        <dbReference type="ARBA" id="ARBA00004514"/>
    </source>
</evidence>
<dbReference type="AlphaFoldDB" id="A0ABD0RV32"/>
<dbReference type="GO" id="GO:0005739">
    <property type="term" value="C:mitochondrion"/>
    <property type="evidence" value="ECO:0007669"/>
    <property type="project" value="UniProtKB-SubCell"/>
</dbReference>
<dbReference type="EMBL" id="JAMKFB020000001">
    <property type="protein sequence ID" value="KAL0202397.1"/>
    <property type="molecule type" value="Genomic_DNA"/>
</dbReference>
<evidence type="ECO:0000256" key="16">
    <source>
        <dbReference type="SAM" id="Coils"/>
    </source>
</evidence>
<dbReference type="Pfam" id="PF04548">
    <property type="entry name" value="AIG1"/>
    <property type="match status" value="2"/>
</dbReference>
<evidence type="ECO:0000256" key="6">
    <source>
        <dbReference type="ARBA" id="ARBA00022490"/>
    </source>
</evidence>
<feature type="coiled-coil region" evidence="16">
    <location>
        <begin position="371"/>
        <end position="437"/>
    </location>
</feature>
<protein>
    <recommendedName>
        <fullName evidence="14">GTPase IMAP family member 8</fullName>
    </recommendedName>
    <alternativeName>
        <fullName evidence="15">Immune-associated nucleotide-binding protein 9</fullName>
    </alternativeName>
</protein>
<reference evidence="18 19" key="1">
    <citation type="submission" date="2024-05" db="EMBL/GenBank/DDBJ databases">
        <title>Genome sequencing and assembly of Indian major carp, Cirrhinus mrigala (Hamilton, 1822).</title>
        <authorList>
            <person name="Mohindra V."/>
            <person name="Chowdhury L.M."/>
            <person name="Lal K."/>
            <person name="Jena J.K."/>
        </authorList>
    </citation>
    <scope>NUCLEOTIDE SEQUENCE [LARGE SCALE GENOMIC DNA]</scope>
    <source>
        <strain evidence="18">CM1030</strain>
        <tissue evidence="18">Blood</tissue>
    </source>
</reference>
<comment type="caution">
    <text evidence="18">The sequence shown here is derived from an EMBL/GenBank/DDBJ whole genome shotgun (WGS) entry which is preliminary data.</text>
</comment>
<dbReference type="Proteomes" id="UP001529510">
    <property type="component" value="Unassembled WGS sequence"/>
</dbReference>
<keyword evidence="9" id="KW-0256">Endoplasmic reticulum</keyword>
<keyword evidence="11" id="KW-0496">Mitochondrion</keyword>
<feature type="domain" description="AIG1-type G" evidence="17">
    <location>
        <begin position="9"/>
        <end position="202"/>
    </location>
</feature>